<feature type="compositionally biased region" description="Polar residues" evidence="1">
    <location>
        <begin position="1"/>
        <end position="20"/>
    </location>
</feature>
<evidence type="ECO:0000256" key="1">
    <source>
        <dbReference type="SAM" id="MobiDB-lite"/>
    </source>
</evidence>
<keyword evidence="3" id="KW-1185">Reference proteome</keyword>
<feature type="region of interest" description="Disordered" evidence="1">
    <location>
        <begin position="1"/>
        <end position="21"/>
    </location>
</feature>
<name>A0A9P5ZHR6_PLEER</name>
<gene>
    <name evidence="2" type="ORF">BDN71DRAFT_547316</name>
</gene>
<sequence>MQGSASRLSSPHSDNVQSYNQHHDSSLATFLAAHAPLYPIEVYALAASIDLHSLGQSAFLYPHERDLCPTDDEDCVAGKLRLTQEMVRKMGALTRRTAVCTAPEDRPAVQKIRPR</sequence>
<dbReference type="AlphaFoldDB" id="A0A9P5ZHR6"/>
<dbReference type="EMBL" id="MU154738">
    <property type="protein sequence ID" value="KAF9487969.1"/>
    <property type="molecule type" value="Genomic_DNA"/>
</dbReference>
<accession>A0A9P5ZHR6</accession>
<evidence type="ECO:0000313" key="3">
    <source>
        <dbReference type="Proteomes" id="UP000807025"/>
    </source>
</evidence>
<comment type="caution">
    <text evidence="2">The sequence shown here is derived from an EMBL/GenBank/DDBJ whole genome shotgun (WGS) entry which is preliminary data.</text>
</comment>
<reference evidence="2" key="1">
    <citation type="submission" date="2020-11" db="EMBL/GenBank/DDBJ databases">
        <authorList>
            <consortium name="DOE Joint Genome Institute"/>
            <person name="Ahrendt S."/>
            <person name="Riley R."/>
            <person name="Andreopoulos W."/>
            <person name="Labutti K."/>
            <person name="Pangilinan J."/>
            <person name="Ruiz-Duenas F.J."/>
            <person name="Barrasa J.M."/>
            <person name="Sanchez-Garcia M."/>
            <person name="Camarero S."/>
            <person name="Miyauchi S."/>
            <person name="Serrano A."/>
            <person name="Linde D."/>
            <person name="Babiker R."/>
            <person name="Drula E."/>
            <person name="Ayuso-Fernandez I."/>
            <person name="Pacheco R."/>
            <person name="Padilla G."/>
            <person name="Ferreira P."/>
            <person name="Barriuso J."/>
            <person name="Kellner H."/>
            <person name="Castanera R."/>
            <person name="Alfaro M."/>
            <person name="Ramirez L."/>
            <person name="Pisabarro A.G."/>
            <person name="Kuo A."/>
            <person name="Tritt A."/>
            <person name="Lipzen A."/>
            <person name="He G."/>
            <person name="Yan M."/>
            <person name="Ng V."/>
            <person name="Cullen D."/>
            <person name="Martin F."/>
            <person name="Rosso M.-N."/>
            <person name="Henrissat B."/>
            <person name="Hibbett D."/>
            <person name="Martinez A.T."/>
            <person name="Grigoriev I.V."/>
        </authorList>
    </citation>
    <scope>NUCLEOTIDE SEQUENCE</scope>
    <source>
        <strain evidence="2">ATCC 90797</strain>
    </source>
</reference>
<dbReference type="Proteomes" id="UP000807025">
    <property type="component" value="Unassembled WGS sequence"/>
</dbReference>
<dbReference type="OrthoDB" id="3265815at2759"/>
<proteinExistence type="predicted"/>
<organism evidence="2 3">
    <name type="scientific">Pleurotus eryngii</name>
    <name type="common">Boletus of the steppes</name>
    <dbReference type="NCBI Taxonomy" id="5323"/>
    <lineage>
        <taxon>Eukaryota</taxon>
        <taxon>Fungi</taxon>
        <taxon>Dikarya</taxon>
        <taxon>Basidiomycota</taxon>
        <taxon>Agaricomycotina</taxon>
        <taxon>Agaricomycetes</taxon>
        <taxon>Agaricomycetidae</taxon>
        <taxon>Agaricales</taxon>
        <taxon>Pleurotineae</taxon>
        <taxon>Pleurotaceae</taxon>
        <taxon>Pleurotus</taxon>
    </lineage>
</organism>
<protein>
    <submittedName>
        <fullName evidence="2">Uncharacterized protein</fullName>
    </submittedName>
</protein>
<evidence type="ECO:0000313" key="2">
    <source>
        <dbReference type="EMBL" id="KAF9487969.1"/>
    </source>
</evidence>